<keyword evidence="3" id="KW-1185">Reference proteome</keyword>
<evidence type="ECO:0000313" key="2">
    <source>
        <dbReference type="EMBL" id="CAG2214830.1"/>
    </source>
</evidence>
<reference evidence="2" key="1">
    <citation type="submission" date="2021-03" db="EMBL/GenBank/DDBJ databases">
        <authorList>
            <person name="Bekaert M."/>
        </authorList>
    </citation>
    <scope>NUCLEOTIDE SEQUENCE</scope>
</reference>
<sequence>MKIKVLSRNPDDYLRETKRDIQKVPRNYDPALHPFEAPREYVRALNATKLERVFAKPFLGALDGHRDGVRSLCKHPTALSLLLSGACDGEVKVWSLAKRSCLQTIQAHEGMVGNDKTIKQWSLSECGQIEEEPQSTILGKTIFTSIDHHWSENKYATCGQQLDIWDEDRTEPVRSFTWGVDSLHAVKFNPIETNIVGSCASDRSIILYDMRGAAPLRKVILKLRSNTIAWNPMEAFIFTVANEDYK</sequence>
<name>A0A8S3S8W9_MYTED</name>
<dbReference type="InterPro" id="IPR015943">
    <property type="entry name" value="WD40/YVTN_repeat-like_dom_sf"/>
</dbReference>
<comment type="caution">
    <text evidence="2">The sequence shown here is derived from an EMBL/GenBank/DDBJ whole genome shotgun (WGS) entry which is preliminary data.</text>
</comment>
<organism evidence="2 3">
    <name type="scientific">Mytilus edulis</name>
    <name type="common">Blue mussel</name>
    <dbReference type="NCBI Taxonomy" id="6550"/>
    <lineage>
        <taxon>Eukaryota</taxon>
        <taxon>Metazoa</taxon>
        <taxon>Spiralia</taxon>
        <taxon>Lophotrochozoa</taxon>
        <taxon>Mollusca</taxon>
        <taxon>Bivalvia</taxon>
        <taxon>Autobranchia</taxon>
        <taxon>Pteriomorphia</taxon>
        <taxon>Mytilida</taxon>
        <taxon>Mytiloidea</taxon>
        <taxon>Mytilidae</taxon>
        <taxon>Mytilinae</taxon>
        <taxon>Mytilus</taxon>
    </lineage>
</organism>
<dbReference type="GO" id="GO:0000462">
    <property type="term" value="P:maturation of SSU-rRNA from tricistronic rRNA transcript (SSU-rRNA, 5.8S rRNA, LSU-rRNA)"/>
    <property type="evidence" value="ECO:0007669"/>
    <property type="project" value="TreeGrafter"/>
</dbReference>
<dbReference type="PROSITE" id="PS50082">
    <property type="entry name" value="WD_REPEATS_2"/>
    <property type="match status" value="1"/>
</dbReference>
<protein>
    <submittedName>
        <fullName evidence="2">DCAF13</fullName>
    </submittedName>
</protein>
<gene>
    <name evidence="2" type="ORF">MEDL_28665</name>
</gene>
<dbReference type="AlphaFoldDB" id="A0A8S3S8W9"/>
<accession>A0A8S3S8W9</accession>
<dbReference type="InterPro" id="IPR001680">
    <property type="entry name" value="WD40_rpt"/>
</dbReference>
<dbReference type="EMBL" id="CAJPWZ010001427">
    <property type="protein sequence ID" value="CAG2214830.1"/>
    <property type="molecule type" value="Genomic_DNA"/>
</dbReference>
<dbReference type="OrthoDB" id="10249065at2759"/>
<evidence type="ECO:0000313" key="3">
    <source>
        <dbReference type="Proteomes" id="UP000683360"/>
    </source>
</evidence>
<dbReference type="SUPFAM" id="SSF50978">
    <property type="entry name" value="WD40 repeat-like"/>
    <property type="match status" value="1"/>
</dbReference>
<proteinExistence type="predicted"/>
<dbReference type="SMART" id="SM00320">
    <property type="entry name" value="WD40"/>
    <property type="match status" value="2"/>
</dbReference>
<evidence type="ECO:0000256" key="1">
    <source>
        <dbReference type="PROSITE-ProRule" id="PRU00221"/>
    </source>
</evidence>
<feature type="repeat" description="WD" evidence="1">
    <location>
        <begin position="62"/>
        <end position="104"/>
    </location>
</feature>
<dbReference type="PANTHER" id="PTHR22851:SF0">
    <property type="entry name" value="DDB1- AND CUL4-ASSOCIATED FACTOR 13"/>
    <property type="match status" value="1"/>
</dbReference>
<dbReference type="PROSITE" id="PS50294">
    <property type="entry name" value="WD_REPEATS_REGION"/>
    <property type="match status" value="1"/>
</dbReference>
<dbReference type="GO" id="GO:0032040">
    <property type="term" value="C:small-subunit processome"/>
    <property type="evidence" value="ECO:0007669"/>
    <property type="project" value="TreeGrafter"/>
</dbReference>
<dbReference type="Proteomes" id="UP000683360">
    <property type="component" value="Unassembled WGS sequence"/>
</dbReference>
<dbReference type="InterPro" id="IPR036322">
    <property type="entry name" value="WD40_repeat_dom_sf"/>
</dbReference>
<dbReference type="PANTHER" id="PTHR22851">
    <property type="entry name" value="U3 SMALL NUCLEOLAR RNA U3 SNORNA ASSOCIATED PROTEIN"/>
    <property type="match status" value="1"/>
</dbReference>
<dbReference type="InterPro" id="IPR051733">
    <property type="entry name" value="WD_repeat_DCAF13/WDSOF1"/>
</dbReference>
<dbReference type="Gene3D" id="2.130.10.10">
    <property type="entry name" value="YVTN repeat-like/Quinoprotein amine dehydrogenase"/>
    <property type="match status" value="2"/>
</dbReference>
<dbReference type="Pfam" id="PF00400">
    <property type="entry name" value="WD40"/>
    <property type="match status" value="1"/>
</dbReference>
<keyword evidence="1" id="KW-0853">WD repeat</keyword>